<reference evidence="3 4" key="1">
    <citation type="submission" date="2019-10" db="EMBL/GenBank/DDBJ databases">
        <authorList>
            <person name="Karimi E."/>
        </authorList>
    </citation>
    <scope>NUCLEOTIDE SEQUENCE [LARGE SCALE GENOMIC DNA]</scope>
    <source>
        <strain evidence="3">Maribacter sp. 151</strain>
    </source>
</reference>
<accession>A0A653LJ84</accession>
<dbReference type="RefSeq" id="WP_159301464.1">
    <property type="nucleotide sequence ID" value="NZ_LR733271.1"/>
</dbReference>
<keyword evidence="4" id="KW-1185">Reference proteome</keyword>
<evidence type="ECO:0000256" key="1">
    <source>
        <dbReference type="SAM" id="MobiDB-lite"/>
    </source>
</evidence>
<evidence type="ECO:0000313" key="3">
    <source>
        <dbReference type="EMBL" id="VXA92427.1"/>
    </source>
</evidence>
<dbReference type="PROSITE" id="PS51257">
    <property type="entry name" value="PROKAR_LIPOPROTEIN"/>
    <property type="match status" value="1"/>
</dbReference>
<evidence type="ECO:0000256" key="2">
    <source>
        <dbReference type="SAM" id="SignalP"/>
    </source>
</evidence>
<gene>
    <name evidence="3" type="ORF">MARI151_10046</name>
</gene>
<sequence length="121" mass="13648">MKNITHILVLSIMLLVIPTNAAFACGKSTEKEKTEKSSCSKEHRETKNKSCCDKENNDNGCDGACDHPACHCPTSVNTTVFYKSLKVQLNNNYKPLNIDWTYVQHFPKAVYLSIWQPPKIS</sequence>
<feature type="region of interest" description="Disordered" evidence="1">
    <location>
        <begin position="28"/>
        <end position="54"/>
    </location>
</feature>
<protein>
    <submittedName>
        <fullName evidence="3">Uncharacterized protein</fullName>
    </submittedName>
</protein>
<organism evidence="3 4">
    <name type="scientific">Maribacter litoralis</name>
    <dbReference type="NCBI Taxonomy" id="2059726"/>
    <lineage>
        <taxon>Bacteria</taxon>
        <taxon>Pseudomonadati</taxon>
        <taxon>Bacteroidota</taxon>
        <taxon>Flavobacteriia</taxon>
        <taxon>Flavobacteriales</taxon>
        <taxon>Flavobacteriaceae</taxon>
        <taxon>Maribacter</taxon>
    </lineage>
</organism>
<keyword evidence="2" id="KW-0732">Signal</keyword>
<dbReference type="Proteomes" id="UP000430202">
    <property type="component" value="Unassembled WGS sequence"/>
</dbReference>
<dbReference type="AlphaFoldDB" id="A0A653LJ84"/>
<proteinExistence type="predicted"/>
<name>A0A653LJ84_9FLAO</name>
<dbReference type="EMBL" id="CABWLR010000001">
    <property type="protein sequence ID" value="VXA92427.1"/>
    <property type="molecule type" value="Genomic_DNA"/>
</dbReference>
<feature type="signal peptide" evidence="2">
    <location>
        <begin position="1"/>
        <end position="21"/>
    </location>
</feature>
<evidence type="ECO:0000313" key="4">
    <source>
        <dbReference type="Proteomes" id="UP000430202"/>
    </source>
</evidence>
<feature type="chain" id="PRO_5025062362" evidence="2">
    <location>
        <begin position="22"/>
        <end position="121"/>
    </location>
</feature>